<dbReference type="InterPro" id="IPR006311">
    <property type="entry name" value="TAT_signal"/>
</dbReference>
<dbReference type="InterPro" id="IPR029447">
    <property type="entry name" value="DUF4439"/>
</dbReference>
<dbReference type="Gene3D" id="1.20.1260.10">
    <property type="match status" value="1"/>
</dbReference>
<evidence type="ECO:0000259" key="2">
    <source>
        <dbReference type="Pfam" id="PF14530"/>
    </source>
</evidence>
<organism evidence="3 4">
    <name type="scientific">Actinomadura sediminis</name>
    <dbReference type="NCBI Taxonomy" id="1038904"/>
    <lineage>
        <taxon>Bacteria</taxon>
        <taxon>Bacillati</taxon>
        <taxon>Actinomycetota</taxon>
        <taxon>Actinomycetes</taxon>
        <taxon>Streptosporangiales</taxon>
        <taxon>Thermomonosporaceae</taxon>
        <taxon>Actinomadura</taxon>
    </lineage>
</organism>
<proteinExistence type="predicted"/>
<reference evidence="4" key="1">
    <citation type="journal article" date="2019" name="Int. J. Syst. Evol. Microbiol.">
        <title>The Global Catalogue of Microorganisms (GCM) 10K type strain sequencing project: providing services to taxonomists for standard genome sequencing and annotation.</title>
        <authorList>
            <consortium name="The Broad Institute Genomics Platform"/>
            <consortium name="The Broad Institute Genome Sequencing Center for Infectious Disease"/>
            <person name="Wu L."/>
            <person name="Ma J."/>
        </authorList>
    </citation>
    <scope>NUCLEOTIDE SEQUENCE [LARGE SCALE GENOMIC DNA]</scope>
    <source>
        <strain evidence="4">JCM 31202</strain>
    </source>
</reference>
<dbReference type="PROSITE" id="PS51318">
    <property type="entry name" value="TAT"/>
    <property type="match status" value="1"/>
</dbReference>
<dbReference type="Proteomes" id="UP001596972">
    <property type="component" value="Unassembled WGS sequence"/>
</dbReference>
<dbReference type="Pfam" id="PF14530">
    <property type="entry name" value="DUF4439"/>
    <property type="match status" value="1"/>
</dbReference>
<accession>A0ABW3EZE3</accession>
<sequence>MPQAVPPVPPAPRGGVRRRALLGGAAALVLPLLSGTVAGCAAEAAAPARGMPALVRAIAAEQDLIASYEAARAAVPGLAGEIDPVLARHREHLRVLRDHYVPGSGDRRHEGGRIPSATARPVPPGWGAALAALRRAEGEAAVARAADTAKVEPGLAQLFASIAACEAGHARTIPGEPAAVPGESGAPGLQDALAAEHAAVYGYGVLGGRLTGDLRATAKRMWEGHRSRRDALLSIMTADPVAAAPAYELPVRATDARGAARLAAALEDGVVPPYVALAGASSPDLRVFAADGALRAAGRAARWRARAGTAAPADAFPGLPDAALAPRPVPGDR</sequence>
<name>A0ABW3EZE3_9ACTN</name>
<protein>
    <submittedName>
        <fullName evidence="3">Ferritin-like domain-containing protein</fullName>
    </submittedName>
</protein>
<dbReference type="EMBL" id="JBHTJA010000173">
    <property type="protein sequence ID" value="MFD0905853.1"/>
    <property type="molecule type" value="Genomic_DNA"/>
</dbReference>
<dbReference type="SUPFAM" id="SSF47240">
    <property type="entry name" value="Ferritin-like"/>
    <property type="match status" value="1"/>
</dbReference>
<feature type="compositionally biased region" description="Basic and acidic residues" evidence="1">
    <location>
        <begin position="101"/>
        <end position="112"/>
    </location>
</feature>
<dbReference type="RefSeq" id="WP_378307179.1">
    <property type="nucleotide sequence ID" value="NZ_JBHTJA010000173.1"/>
</dbReference>
<dbReference type="InterPro" id="IPR012347">
    <property type="entry name" value="Ferritin-like"/>
</dbReference>
<gene>
    <name evidence="3" type="ORF">ACFQ11_36155</name>
</gene>
<feature type="domain" description="DUF4439" evidence="2">
    <location>
        <begin position="189"/>
        <end position="320"/>
    </location>
</feature>
<evidence type="ECO:0000256" key="1">
    <source>
        <dbReference type="SAM" id="MobiDB-lite"/>
    </source>
</evidence>
<evidence type="ECO:0000313" key="3">
    <source>
        <dbReference type="EMBL" id="MFD0905853.1"/>
    </source>
</evidence>
<dbReference type="InterPro" id="IPR009078">
    <property type="entry name" value="Ferritin-like_SF"/>
</dbReference>
<keyword evidence="4" id="KW-1185">Reference proteome</keyword>
<feature type="region of interest" description="Disordered" evidence="1">
    <location>
        <begin position="101"/>
        <end position="120"/>
    </location>
</feature>
<comment type="caution">
    <text evidence="3">The sequence shown here is derived from an EMBL/GenBank/DDBJ whole genome shotgun (WGS) entry which is preliminary data.</text>
</comment>
<feature type="region of interest" description="Disordered" evidence="1">
    <location>
        <begin position="310"/>
        <end position="333"/>
    </location>
</feature>
<evidence type="ECO:0000313" key="4">
    <source>
        <dbReference type="Proteomes" id="UP001596972"/>
    </source>
</evidence>